<dbReference type="InterPro" id="IPR055423">
    <property type="entry name" value="Ig_TMEM132_5th"/>
</dbReference>
<dbReference type="Pfam" id="PF23487">
    <property type="entry name" value="Ig_TMEM132_6th"/>
    <property type="match status" value="1"/>
</dbReference>
<reference evidence="16" key="1">
    <citation type="submission" date="2025-08" db="UniProtKB">
        <authorList>
            <consortium name="RefSeq"/>
        </authorList>
    </citation>
    <scope>IDENTIFICATION</scope>
    <source>
        <tissue evidence="16">Sperm</tissue>
    </source>
</reference>
<feature type="transmembrane region" description="Helical" evidence="7">
    <location>
        <begin position="933"/>
        <end position="958"/>
    </location>
</feature>
<keyword evidence="3 7" id="KW-0812">Transmembrane</keyword>
<comment type="similarity">
    <text evidence="2">Belongs to the TMEM132 family.</text>
</comment>
<dbReference type="InterPro" id="IPR055421">
    <property type="entry name" value="TMEM132_3rd"/>
</dbReference>
<evidence type="ECO:0000259" key="11">
    <source>
        <dbReference type="Pfam" id="PF23039"/>
    </source>
</evidence>
<dbReference type="PANTHER" id="PTHR13388">
    <property type="entry name" value="DETONATOR, ISOFORM E"/>
    <property type="match status" value="1"/>
</dbReference>
<keyword evidence="15" id="KW-1185">Reference proteome</keyword>
<dbReference type="InterPro" id="IPR055422">
    <property type="entry name" value="Ig_TMEM132_2nd"/>
</dbReference>
<keyword evidence="5 7" id="KW-0472">Membrane</keyword>
<evidence type="ECO:0000256" key="2">
    <source>
        <dbReference type="ARBA" id="ARBA00006166"/>
    </source>
</evidence>
<evidence type="ECO:0000313" key="16">
    <source>
        <dbReference type="RefSeq" id="XP_032802827.1"/>
    </source>
</evidence>
<name>A0AAJ7SNX5_PETMA</name>
<evidence type="ECO:0000256" key="5">
    <source>
        <dbReference type="ARBA" id="ARBA00023136"/>
    </source>
</evidence>
<dbReference type="AlphaFoldDB" id="A0AAJ7SNX5"/>
<evidence type="ECO:0000256" key="4">
    <source>
        <dbReference type="ARBA" id="ARBA00022989"/>
    </source>
</evidence>
<dbReference type="KEGG" id="pmrn:116939052"/>
<dbReference type="Proteomes" id="UP001318040">
    <property type="component" value="Chromosome 5"/>
</dbReference>
<sequence length="1116" mass="122789">MNVTGHPENFTMAINKKMQASCRILGARHQSLTLVILLMKGMPFLSAMPLMLGNDHAPLTIPYLPLKYELQDEESFFLLKNAKQDAEPLNTSLHALTQPILILNSTKEHSGIKVSLGSFSTWQPLPKKPLGFENIFPQKSAGLTTNWNLQSHILQQEVFSSNPKLQVVFYISGRDWSKKEQADDLPCVKLQALSKVQELKTSCRLAGELGMCLVDLAIPSTWFEQTASKPNAKLPKDGAVTYGLIELYSEIFPPDEEGKCGSGMSKTMNDFRTQNEADSRRLKQLLRPIGRVIMHAPSRKPPEQQEARLDDNVVIYLPTNPAKLDDILSIPVCLLHNSTIDHLTIRVKCKRGISFIGVLPSETNVFDINTEINNGEKFSTATLQITLKSGATRDGDNSGSLEMARIEMVVESFSLAPAFRRLLWHLEYPQGGPAPSLDRINTEIVVKQSDAQALIPLAMKPELVNTAVLTGRPVIVPLRVVTMGTDGHLSDVSQHAHCQSEDEDIIKVSENCGWAFVNGKESRGSARARLIITNEHLRVSLDMTVWMPQLPLQIQLSDSHLSVIKGWRVPIFHEKSTEESSDEEDEPKGRGCMLQSQHALVSIWTMFCTSSDEPAEGRGPHESPMLSPEWLVDVTELVLDYMVVEDTRTAQLVGGKVVVGLVPGMTAIQVLSPVSDLILGERAVTVSKEKVSISRLHVTLVSELSLTLRPSPSESNVVISTTTAQHTLQVLKQEATLVLWLQFSDGTVTPMDAYNPRDYVLSVSSLDESALSVRFSSADGWPSILAEGEGNEPGGLLKVELLVCNGCQKSKRRGSLATVNLNVSVSFGNAFMGTTPNVQWDQRHLHNGSLRGHIYTEREEVGIKRGGTTSGPQPGEWRNHGVGDQGESLQEVLQKRGSSDSPPVDPKFPHKGTGVRSAGDQAQRPSGLSDLQIGMYTLLSVFCLAILVFLINCTAFVIRYKRKQLVPQAQDEIGTHSHDWIQLRNVGDERGSQGAFASTSKQSGEAAADRKTACNHISRSHPKNELVITLQGIDDAIREGSPKSKASDSSVHPPSLQKKRVTFSAFTTVHSPDKMAEISQTIPVGKEQDIEWLCLDPGLRDSEEPHTDIHRIKESG</sequence>
<keyword evidence="4 7" id="KW-1133">Transmembrane helix</keyword>
<feature type="region of interest" description="Disordered" evidence="6">
    <location>
        <begin position="861"/>
        <end position="925"/>
    </location>
</feature>
<accession>A0AAJ7SNX5</accession>
<feature type="domain" description="Transmembrane protein TMEM132 cohesin-like" evidence="11">
    <location>
        <begin position="304"/>
        <end position="450"/>
    </location>
</feature>
<gene>
    <name evidence="16" type="primary">LOC116939052</name>
</gene>
<protein>
    <submittedName>
        <fullName evidence="16">Transmembrane protein 132E-like</fullName>
    </submittedName>
</protein>
<evidence type="ECO:0000259" key="9">
    <source>
        <dbReference type="Pfam" id="PF15706"/>
    </source>
</evidence>
<dbReference type="Pfam" id="PF23039">
    <property type="entry name" value="TMEM132_3rd"/>
    <property type="match status" value="1"/>
</dbReference>
<evidence type="ECO:0000313" key="15">
    <source>
        <dbReference type="Proteomes" id="UP001318040"/>
    </source>
</evidence>
<organism evidence="15 16">
    <name type="scientific">Petromyzon marinus</name>
    <name type="common">Sea lamprey</name>
    <dbReference type="NCBI Taxonomy" id="7757"/>
    <lineage>
        <taxon>Eukaryota</taxon>
        <taxon>Metazoa</taxon>
        <taxon>Chordata</taxon>
        <taxon>Craniata</taxon>
        <taxon>Vertebrata</taxon>
        <taxon>Cyclostomata</taxon>
        <taxon>Hyperoartia</taxon>
        <taxon>Petromyzontiformes</taxon>
        <taxon>Petromyzontidae</taxon>
        <taxon>Petromyzon</taxon>
    </lineage>
</organism>
<dbReference type="InterPro" id="IPR055424">
    <property type="entry name" value="Ig_TMEM132_6th"/>
</dbReference>
<dbReference type="InterPro" id="IPR026307">
    <property type="entry name" value="TMEM132"/>
</dbReference>
<dbReference type="Pfam" id="PF16070">
    <property type="entry name" value="Ig_TMEM132_4th"/>
    <property type="match status" value="1"/>
</dbReference>
<feature type="domain" description="Transmembrane protein TMEM132 sixth" evidence="14">
    <location>
        <begin position="692"/>
        <end position="809"/>
    </location>
</feature>
<dbReference type="Pfam" id="PF23486">
    <property type="entry name" value="Ig_TMEM132_5th"/>
    <property type="match status" value="1"/>
</dbReference>
<feature type="domain" description="Transmembrane protein TMEM132 C-terminal" evidence="9">
    <location>
        <begin position="915"/>
        <end position="984"/>
    </location>
</feature>
<dbReference type="InterPro" id="IPR031437">
    <property type="entry name" value="Ig_TMEM132_4th"/>
</dbReference>
<evidence type="ECO:0000256" key="1">
    <source>
        <dbReference type="ARBA" id="ARBA00004479"/>
    </source>
</evidence>
<evidence type="ECO:0000259" key="8">
    <source>
        <dbReference type="Pfam" id="PF15705"/>
    </source>
</evidence>
<feature type="domain" description="Transmembrane protein TMEM132 second Ig-like" evidence="12">
    <location>
        <begin position="149"/>
        <end position="282"/>
    </location>
</feature>
<dbReference type="GO" id="GO:0016020">
    <property type="term" value="C:membrane"/>
    <property type="evidence" value="ECO:0007669"/>
    <property type="project" value="UniProtKB-SubCell"/>
</dbReference>
<evidence type="ECO:0000259" key="10">
    <source>
        <dbReference type="Pfam" id="PF16070"/>
    </source>
</evidence>
<feature type="domain" description="Transmembrane protein TMEM132 fifth" evidence="13">
    <location>
        <begin position="553"/>
        <end position="691"/>
    </location>
</feature>
<evidence type="ECO:0000259" key="13">
    <source>
        <dbReference type="Pfam" id="PF23486"/>
    </source>
</evidence>
<proteinExistence type="inferred from homology"/>
<dbReference type="Pfam" id="PF23481">
    <property type="entry name" value="Ig_TMEM132_2nd"/>
    <property type="match status" value="1"/>
</dbReference>
<evidence type="ECO:0000259" key="14">
    <source>
        <dbReference type="Pfam" id="PF23487"/>
    </source>
</evidence>
<dbReference type="PANTHER" id="PTHR13388:SF11">
    <property type="entry name" value="DETONATOR, ISOFORM E"/>
    <property type="match status" value="1"/>
</dbReference>
<dbReference type="RefSeq" id="XP_032802827.1">
    <property type="nucleotide sequence ID" value="XM_032946936.1"/>
</dbReference>
<dbReference type="InterPro" id="IPR031435">
    <property type="entry name" value="TMEM132_N"/>
</dbReference>
<evidence type="ECO:0000256" key="7">
    <source>
        <dbReference type="SAM" id="Phobius"/>
    </source>
</evidence>
<dbReference type="InterPro" id="IPR031436">
    <property type="entry name" value="TMEM132_C"/>
</dbReference>
<evidence type="ECO:0000256" key="6">
    <source>
        <dbReference type="SAM" id="MobiDB-lite"/>
    </source>
</evidence>
<evidence type="ECO:0000259" key="12">
    <source>
        <dbReference type="Pfam" id="PF23481"/>
    </source>
</evidence>
<dbReference type="GeneID" id="116939052"/>
<feature type="domain" description="Transmembrane protein TMEM132 N-terminal" evidence="8">
    <location>
        <begin position="67"/>
        <end position="128"/>
    </location>
</feature>
<dbReference type="Pfam" id="PF15705">
    <property type="entry name" value="TMEM132_N"/>
    <property type="match status" value="1"/>
</dbReference>
<evidence type="ECO:0000256" key="3">
    <source>
        <dbReference type="ARBA" id="ARBA00022692"/>
    </source>
</evidence>
<comment type="subcellular location">
    <subcellularLocation>
        <location evidence="1">Membrane</location>
        <topology evidence="1">Single-pass type I membrane protein</topology>
    </subcellularLocation>
</comment>
<dbReference type="Pfam" id="PF15706">
    <property type="entry name" value="TMEM132_C"/>
    <property type="match status" value="1"/>
</dbReference>
<feature type="domain" description="Transmembrane protein family 132 fourth" evidence="10">
    <location>
        <begin position="453"/>
        <end position="550"/>
    </location>
</feature>